<feature type="compositionally biased region" description="Basic residues" evidence="5">
    <location>
        <begin position="612"/>
        <end position="621"/>
    </location>
</feature>
<evidence type="ECO:0000313" key="9">
    <source>
        <dbReference type="Proteomes" id="UP000053268"/>
    </source>
</evidence>
<dbReference type="InterPro" id="IPR029071">
    <property type="entry name" value="Ubiquitin-like_domsf"/>
</dbReference>
<feature type="region of interest" description="Disordered" evidence="5">
    <location>
        <begin position="595"/>
        <end position="689"/>
    </location>
</feature>
<dbReference type="InterPro" id="IPR001158">
    <property type="entry name" value="DIX"/>
</dbReference>
<dbReference type="PROSITE" id="PS50132">
    <property type="entry name" value="RGS"/>
    <property type="match status" value="1"/>
</dbReference>
<feature type="compositionally biased region" description="Basic residues" evidence="5">
    <location>
        <begin position="195"/>
        <end position="206"/>
    </location>
</feature>
<comment type="subcellular location">
    <subcellularLocation>
        <location evidence="1">Cytoplasm</location>
    </subcellularLocation>
</comment>
<evidence type="ECO:0000256" key="2">
    <source>
        <dbReference type="ARBA" id="ARBA00022490"/>
    </source>
</evidence>
<feature type="domain" description="DIX" evidence="7">
    <location>
        <begin position="758"/>
        <end position="840"/>
    </location>
</feature>
<feature type="compositionally biased region" description="Basic residues" evidence="5">
    <location>
        <begin position="657"/>
        <end position="667"/>
    </location>
</feature>
<evidence type="ECO:0000256" key="5">
    <source>
        <dbReference type="SAM" id="MobiDB-lite"/>
    </source>
</evidence>
<feature type="compositionally biased region" description="Gly residues" evidence="5">
    <location>
        <begin position="740"/>
        <end position="750"/>
    </location>
</feature>
<dbReference type="Gene3D" id="1.10.167.10">
    <property type="entry name" value="Regulator of G-protein Signalling 4, domain 2"/>
    <property type="match status" value="1"/>
</dbReference>
<dbReference type="GO" id="GO:0030877">
    <property type="term" value="C:beta-catenin destruction complex"/>
    <property type="evidence" value="ECO:0007669"/>
    <property type="project" value="TreeGrafter"/>
</dbReference>
<feature type="region of interest" description="Disordered" evidence="5">
    <location>
        <begin position="171"/>
        <end position="234"/>
    </location>
</feature>
<dbReference type="InterPro" id="IPR044926">
    <property type="entry name" value="RGS_subdomain_2"/>
</dbReference>
<evidence type="ECO:0000313" key="8">
    <source>
        <dbReference type="EMBL" id="KPI93128.1"/>
    </source>
</evidence>
<feature type="compositionally biased region" description="Low complexity" evidence="5">
    <location>
        <begin position="677"/>
        <end position="689"/>
    </location>
</feature>
<dbReference type="GO" id="GO:0048468">
    <property type="term" value="P:cell development"/>
    <property type="evidence" value="ECO:0007669"/>
    <property type="project" value="TreeGrafter"/>
</dbReference>
<dbReference type="GO" id="GO:0060090">
    <property type="term" value="F:molecular adaptor activity"/>
    <property type="evidence" value="ECO:0007669"/>
    <property type="project" value="TreeGrafter"/>
</dbReference>
<dbReference type="Gene3D" id="2.40.240.130">
    <property type="match status" value="1"/>
</dbReference>
<dbReference type="GO" id="GO:0032436">
    <property type="term" value="P:positive regulation of proteasomal ubiquitin-dependent protein catabolic process"/>
    <property type="evidence" value="ECO:0007669"/>
    <property type="project" value="TreeGrafter"/>
</dbReference>
<protein>
    <submittedName>
        <fullName evidence="8">Axin</fullName>
    </submittedName>
</protein>
<dbReference type="SMART" id="SM00315">
    <property type="entry name" value="RGS"/>
    <property type="match status" value="1"/>
</dbReference>
<name>A0A194PJB2_PAPXU</name>
<dbReference type="InterPro" id="IPR043581">
    <property type="entry name" value="Axin-like"/>
</dbReference>
<dbReference type="InterPro" id="IPR036305">
    <property type="entry name" value="RGS_sf"/>
</dbReference>
<dbReference type="GO" id="GO:0019901">
    <property type="term" value="F:protein kinase binding"/>
    <property type="evidence" value="ECO:0007669"/>
    <property type="project" value="TreeGrafter"/>
</dbReference>
<dbReference type="PANTHER" id="PTHR46102:SF2">
    <property type="entry name" value="AXIN"/>
    <property type="match status" value="1"/>
</dbReference>
<dbReference type="InterPro" id="IPR014936">
    <property type="entry name" value="Axin_b-cat-bd"/>
</dbReference>
<dbReference type="STRING" id="66420.A0A194PJB2"/>
<dbReference type="GO" id="GO:0005737">
    <property type="term" value="C:cytoplasm"/>
    <property type="evidence" value="ECO:0007669"/>
    <property type="project" value="UniProtKB-SubCell"/>
</dbReference>
<dbReference type="Gene3D" id="1.10.196.10">
    <property type="match status" value="1"/>
</dbReference>
<dbReference type="Pfam" id="PF08833">
    <property type="entry name" value="Axin_b-cat_bind"/>
    <property type="match status" value="1"/>
</dbReference>
<feature type="region of interest" description="Disordered" evidence="5">
    <location>
        <begin position="711"/>
        <end position="752"/>
    </location>
</feature>
<organism evidence="8 9">
    <name type="scientific">Papilio xuthus</name>
    <name type="common">Asian swallowtail butterfly</name>
    <dbReference type="NCBI Taxonomy" id="66420"/>
    <lineage>
        <taxon>Eukaryota</taxon>
        <taxon>Metazoa</taxon>
        <taxon>Ecdysozoa</taxon>
        <taxon>Arthropoda</taxon>
        <taxon>Hexapoda</taxon>
        <taxon>Insecta</taxon>
        <taxon>Pterygota</taxon>
        <taxon>Neoptera</taxon>
        <taxon>Endopterygota</taxon>
        <taxon>Lepidoptera</taxon>
        <taxon>Glossata</taxon>
        <taxon>Ditrysia</taxon>
        <taxon>Papilionoidea</taxon>
        <taxon>Papilionidae</taxon>
        <taxon>Papilioninae</taxon>
        <taxon>Papilio</taxon>
    </lineage>
</organism>
<feature type="compositionally biased region" description="Low complexity" evidence="5">
    <location>
        <begin position="622"/>
        <end position="632"/>
    </location>
</feature>
<dbReference type="GO" id="GO:0016055">
    <property type="term" value="P:Wnt signaling pathway"/>
    <property type="evidence" value="ECO:0007669"/>
    <property type="project" value="UniProtKB-KW"/>
</dbReference>
<reference evidence="8 9" key="1">
    <citation type="journal article" date="2015" name="Nat. Commun.">
        <title>Outbred genome sequencing and CRISPR/Cas9 gene editing in butterflies.</title>
        <authorList>
            <person name="Li X."/>
            <person name="Fan D."/>
            <person name="Zhang W."/>
            <person name="Liu G."/>
            <person name="Zhang L."/>
            <person name="Zhao L."/>
            <person name="Fang X."/>
            <person name="Chen L."/>
            <person name="Dong Y."/>
            <person name="Chen Y."/>
            <person name="Ding Y."/>
            <person name="Zhao R."/>
            <person name="Feng M."/>
            <person name="Zhu Y."/>
            <person name="Feng Y."/>
            <person name="Jiang X."/>
            <person name="Zhu D."/>
            <person name="Xiang H."/>
            <person name="Feng X."/>
            <person name="Li S."/>
            <person name="Wang J."/>
            <person name="Zhang G."/>
            <person name="Kronforst M.R."/>
            <person name="Wang W."/>
        </authorList>
    </citation>
    <scope>NUCLEOTIDE SEQUENCE [LARGE SCALE GENOMIC DNA]</scope>
    <source>
        <strain evidence="8">Ya'a_city_454_Px</strain>
        <tissue evidence="8">Whole body</tissue>
    </source>
</reference>
<dbReference type="GO" id="GO:0008013">
    <property type="term" value="F:beta-catenin binding"/>
    <property type="evidence" value="ECO:0007669"/>
    <property type="project" value="TreeGrafter"/>
</dbReference>
<feature type="region of interest" description="Disordered" evidence="5">
    <location>
        <begin position="446"/>
        <end position="488"/>
    </location>
</feature>
<dbReference type="SUPFAM" id="SSF54236">
    <property type="entry name" value="Ubiquitin-like"/>
    <property type="match status" value="1"/>
</dbReference>
<evidence type="ECO:0000256" key="3">
    <source>
        <dbReference type="ARBA" id="ARBA00022687"/>
    </source>
</evidence>
<feature type="compositionally biased region" description="Basic and acidic residues" evidence="5">
    <location>
        <begin position="711"/>
        <end position="736"/>
    </location>
</feature>
<feature type="compositionally biased region" description="Low complexity" evidence="5">
    <location>
        <begin position="602"/>
        <end position="611"/>
    </location>
</feature>
<sequence length="840" mass="91989">MANHAGIHVLGTRGTCAGQFPLFRAILDFKNSQSAVMQNTPRIDMSCIRRSRCVRPKMPVECTATGRNTALSSAPALCAALGRAPANDAATVHIKLNTKLIASVQTAEERFVPHRGMEIANEQSLYRTSGGKRERCVLSTSEIGNLVSRHAARGWEQGLCAMSHTPIGGHPQGWEHKLADRSSLPPASGEERSKSQSKHVFTHPHLSKMGAAAWREETEGSSGSSPRSPTSPPYMRWARTLHDLLEDAEGVRLFRKFVSGAGGLHVDRLNFYFAVQGLRQETEPPKIRQVVSAIYKFLRKSQLAMPEELKQRVKQSLKDGSNIEKTIFDNMEQEVTLAITETTYQAFLRSEAYVSYVSAATQPLSSPDTEPPHRDLASLGCGLATLHEGQELSAGGGASVGGAPARLTHDALLATQTRRLHSDTAPHRKRSVYSAHVSYAGYCPASRQDSERASLSSGRTDSDAVSLSGSSVDGMAVRGREPRESRHRPRLHGLDRHALINKEQDTAMVIPRTQRVQCEQLRALPPQEFAALLTEKLERVRRDIDAKDRLERRLAEGEGEELSTQALPPQLVAAAIREKLQVDDDNDQDILDQHVSRVWSERTPGASPPGGRRARGRHAPHGTHGTHSTHPAHSARRAPSALSADSGHYDAPEGMHHPHSLTRRSLSKKTATELTDSGVSVVSEGGASGASGVEPRILLWIAEGSERLERLERRQRDLSRASSAERDEPRRRDRQPPRPRGGGGGGGKGVAGCAAGAAEHTVVVVSFLDEAVPYRFKVPSVPLTLKTFKDYLPRKGNYRYFFKTECADLDNTVIQEEVSNDADTLPMYEGKVMARVKNIE</sequence>
<dbReference type="SMART" id="SM00021">
    <property type="entry name" value="DAX"/>
    <property type="match status" value="1"/>
</dbReference>
<dbReference type="GO" id="GO:0031625">
    <property type="term" value="F:ubiquitin protein ligase binding"/>
    <property type="evidence" value="ECO:0007669"/>
    <property type="project" value="TreeGrafter"/>
</dbReference>
<evidence type="ECO:0000256" key="1">
    <source>
        <dbReference type="ARBA" id="ARBA00004496"/>
    </source>
</evidence>
<keyword evidence="2" id="KW-0963">Cytoplasm</keyword>
<dbReference type="SUPFAM" id="SSF48097">
    <property type="entry name" value="Regulator of G-protein signaling, RGS"/>
    <property type="match status" value="1"/>
</dbReference>
<feature type="compositionally biased region" description="Basic and acidic residues" evidence="5">
    <location>
        <begin position="647"/>
        <end position="656"/>
    </location>
</feature>
<dbReference type="PANTHER" id="PTHR46102">
    <property type="entry name" value="AXIN"/>
    <property type="match status" value="1"/>
</dbReference>
<dbReference type="InterPro" id="IPR024066">
    <property type="entry name" value="RGS_subdom1/3"/>
</dbReference>
<keyword evidence="9" id="KW-1185">Reference proteome</keyword>
<dbReference type="InterPro" id="IPR038207">
    <property type="entry name" value="DIX_dom_sf"/>
</dbReference>
<accession>A0A194PJB2</accession>
<evidence type="ECO:0000259" key="7">
    <source>
        <dbReference type="PROSITE" id="PS50841"/>
    </source>
</evidence>
<dbReference type="GO" id="GO:0005634">
    <property type="term" value="C:nucleus"/>
    <property type="evidence" value="ECO:0007669"/>
    <property type="project" value="TreeGrafter"/>
</dbReference>
<proteinExistence type="predicted"/>
<dbReference type="Proteomes" id="UP000053268">
    <property type="component" value="Unassembled WGS sequence"/>
</dbReference>
<dbReference type="AlphaFoldDB" id="A0A194PJB2"/>
<dbReference type="PROSITE" id="PS50841">
    <property type="entry name" value="DIX"/>
    <property type="match status" value="1"/>
</dbReference>
<gene>
    <name evidence="8" type="ORF">RR46_14349</name>
</gene>
<keyword evidence="3 4" id="KW-0879">Wnt signaling pathway</keyword>
<feature type="compositionally biased region" description="Polar residues" evidence="5">
    <location>
        <begin position="453"/>
        <end position="471"/>
    </location>
</feature>
<dbReference type="GO" id="GO:0090090">
    <property type="term" value="P:negative regulation of canonical Wnt signaling pathway"/>
    <property type="evidence" value="ECO:0007669"/>
    <property type="project" value="InterPro"/>
</dbReference>
<dbReference type="Pfam" id="PF00778">
    <property type="entry name" value="DIX"/>
    <property type="match status" value="1"/>
</dbReference>
<dbReference type="GO" id="GO:0005886">
    <property type="term" value="C:plasma membrane"/>
    <property type="evidence" value="ECO:0007669"/>
    <property type="project" value="TreeGrafter"/>
</dbReference>
<feature type="domain" description="RGS" evidence="6">
    <location>
        <begin position="240"/>
        <end position="357"/>
    </location>
</feature>
<evidence type="ECO:0000256" key="4">
    <source>
        <dbReference type="PROSITE-ProRule" id="PRU00069"/>
    </source>
</evidence>
<dbReference type="InterPro" id="IPR016137">
    <property type="entry name" value="RGS"/>
</dbReference>
<dbReference type="Pfam" id="PF00615">
    <property type="entry name" value="RGS"/>
    <property type="match status" value="1"/>
</dbReference>
<dbReference type="EMBL" id="KQ459603">
    <property type="protein sequence ID" value="KPI93128.1"/>
    <property type="molecule type" value="Genomic_DNA"/>
</dbReference>
<evidence type="ECO:0000259" key="6">
    <source>
        <dbReference type="PROSITE" id="PS50132"/>
    </source>
</evidence>